<dbReference type="InterPro" id="IPR049704">
    <property type="entry name" value="Aminotrans_3_PPA_site"/>
</dbReference>
<feature type="binding site" evidence="5">
    <location>
        <begin position="213"/>
        <end position="216"/>
    </location>
    <ligand>
        <name>pyridoxal 5'-phosphate</name>
        <dbReference type="ChEBI" id="CHEBI:597326"/>
    </ligand>
</feature>
<keyword evidence="2 5" id="KW-0028">Amino-acid biosynthesis</keyword>
<dbReference type="InterPro" id="IPR005814">
    <property type="entry name" value="Aminotrans_3"/>
</dbReference>
<evidence type="ECO:0000313" key="6">
    <source>
        <dbReference type="EMBL" id="EGG30893.1"/>
    </source>
</evidence>
<keyword evidence="5" id="KW-0963">Cytoplasm</keyword>
<evidence type="ECO:0000313" key="7">
    <source>
        <dbReference type="Proteomes" id="UP000005615"/>
    </source>
</evidence>
<dbReference type="NCBIfam" id="NF002325">
    <property type="entry name" value="PRK01278.1"/>
    <property type="match status" value="1"/>
</dbReference>
<dbReference type="EC" id="2.6.1.11" evidence="5"/>
<dbReference type="CDD" id="cd00610">
    <property type="entry name" value="OAT_like"/>
    <property type="match status" value="1"/>
</dbReference>
<evidence type="ECO:0000256" key="2">
    <source>
        <dbReference type="ARBA" id="ARBA00022605"/>
    </source>
</evidence>
<evidence type="ECO:0000256" key="1">
    <source>
        <dbReference type="ARBA" id="ARBA00022576"/>
    </source>
</evidence>
<dbReference type="SUPFAM" id="SSF53383">
    <property type="entry name" value="PLP-dependent transferases"/>
    <property type="match status" value="1"/>
</dbReference>
<dbReference type="FunFam" id="3.40.640.10:FF:000004">
    <property type="entry name" value="Acetylornithine aminotransferase"/>
    <property type="match status" value="1"/>
</dbReference>
<reference evidence="6 7" key="1">
    <citation type="journal article" date="2011" name="J. Bacteriol.">
        <title>Genome sequence of strain IMCC3088, a proteorhodopsin-containing marine bacterium belonging to the OM60/NOR5 clade.</title>
        <authorList>
            <person name="Jang Y."/>
            <person name="Oh H.M."/>
            <person name="Kang I."/>
            <person name="Lee K."/>
            <person name="Yang S.J."/>
            <person name="Cho J.C."/>
        </authorList>
    </citation>
    <scope>NUCLEOTIDE SEQUENCE [LARGE SCALE GENOMIC DNA]</scope>
    <source>
        <strain evidence="6 7">IMCC3088</strain>
    </source>
</reference>
<protein>
    <recommendedName>
        <fullName evidence="5">Acetylornithine aminotransferase</fullName>
        <shortName evidence="5">ACOAT</shortName>
        <ecNumber evidence="5">2.6.1.11</ecNumber>
    </recommendedName>
</protein>
<comment type="miscellaneous">
    <text evidence="5">May also have succinyldiaminopimelate aminotransferase activity, thus carrying out the corresponding step in lysine biosynthesis.</text>
</comment>
<proteinExistence type="inferred from homology"/>
<dbReference type="PIRSF" id="PIRSF000521">
    <property type="entry name" value="Transaminase_4ab_Lys_Orn"/>
    <property type="match status" value="1"/>
</dbReference>
<dbReference type="GO" id="GO:0006526">
    <property type="term" value="P:L-arginine biosynthetic process"/>
    <property type="evidence" value="ECO:0007669"/>
    <property type="project" value="UniProtKB-UniRule"/>
</dbReference>
<dbReference type="InterPro" id="IPR050103">
    <property type="entry name" value="Class-III_PLP-dep_AT"/>
</dbReference>
<sequence>MSSIMPTYKRLPVQFVRGQGAWLYDANDTAYLDALTGIAVTGLGHCHPAVSAALAKQAQTLMHCSNLYHIPTQEALAETLCRIAGMDAVFFGNSGAEANEAAIKLARLYGHQNGIESPTVIVLEHAFHGRTMATLTATGNAAVQKGFEPLVPGFIRVPAGNIEAIAALANNANIVAVLAEPVQGEGGVRRLSDDYLRGLREQCDRNNWLLMFDEVQSGNGRVGTYFAYLGLNFKPDVVTTAKGLGNGVPIGACLAQGKAAKVLGAGNHGSTYGGNPLASAAAMAVINTIEQDNLTQRVPLIRKLISESLYQHSQAATDLIKTESGQGLMLGFVMSQDCPELVSLALEQKLLINVTAGNVVRLLPALTLTDDEAILIGERLAGVIDTYARQLKG</sequence>
<dbReference type="InterPro" id="IPR015424">
    <property type="entry name" value="PyrdxlP-dep_Trfase"/>
</dbReference>
<dbReference type="PANTHER" id="PTHR11986">
    <property type="entry name" value="AMINOTRANSFERASE CLASS III"/>
    <property type="match status" value="1"/>
</dbReference>
<feature type="modified residue" description="N6-(pyridoxal phosphate)lysine" evidence="5">
    <location>
        <position position="242"/>
    </location>
</feature>
<dbReference type="RefSeq" id="WP_009574436.1">
    <property type="nucleotide sequence ID" value="NZ_AEIG01000003.1"/>
</dbReference>
<comment type="similarity">
    <text evidence="5">Belongs to the class-III pyridoxal-phosphate-dependent aminotransferase family. ArgD subfamily.</text>
</comment>
<evidence type="ECO:0000256" key="4">
    <source>
        <dbReference type="ARBA" id="ARBA00022898"/>
    </source>
</evidence>
<dbReference type="GO" id="GO:0005737">
    <property type="term" value="C:cytoplasm"/>
    <property type="evidence" value="ECO:0007669"/>
    <property type="project" value="UniProtKB-SubCell"/>
</dbReference>
<gene>
    <name evidence="5" type="primary">argD</name>
    <name evidence="6" type="ORF">IMCC3088_1553</name>
</gene>
<dbReference type="NCBIfam" id="TIGR00707">
    <property type="entry name" value="argD"/>
    <property type="match status" value="1"/>
</dbReference>
<feature type="binding site" evidence="5">
    <location>
        <position position="127"/>
    </location>
    <ligand>
        <name>pyridoxal 5'-phosphate</name>
        <dbReference type="ChEBI" id="CHEBI:597326"/>
    </ligand>
</feature>
<dbReference type="InterPro" id="IPR015421">
    <property type="entry name" value="PyrdxlP-dep_Trfase_major"/>
</dbReference>
<keyword evidence="4 5" id="KW-0663">Pyridoxal phosphate</keyword>
<comment type="subcellular location">
    <subcellularLocation>
        <location evidence="5">Cytoplasm</location>
    </subcellularLocation>
</comment>
<name>F3KYF8_9GAMM</name>
<dbReference type="Proteomes" id="UP000005615">
    <property type="component" value="Unassembled WGS sequence"/>
</dbReference>
<keyword evidence="5" id="KW-0055">Arginine biosynthesis</keyword>
<comment type="pathway">
    <text evidence="5">Amino-acid biosynthesis; L-arginine biosynthesis; N(2)-acetyl-L-ornithine from L-glutamate: step 4/4.</text>
</comment>
<organism evidence="6 7">
    <name type="scientific">Aequoribacter fuscus</name>
    <dbReference type="NCBI Taxonomy" id="2518989"/>
    <lineage>
        <taxon>Bacteria</taxon>
        <taxon>Pseudomonadati</taxon>
        <taxon>Pseudomonadota</taxon>
        <taxon>Gammaproteobacteria</taxon>
        <taxon>Cellvibrionales</taxon>
        <taxon>Halieaceae</taxon>
        <taxon>Aequoribacter</taxon>
    </lineage>
</organism>
<dbReference type="GO" id="GO:0030170">
    <property type="term" value="F:pyridoxal phosphate binding"/>
    <property type="evidence" value="ECO:0007669"/>
    <property type="project" value="InterPro"/>
</dbReference>
<comment type="cofactor">
    <cofactor evidence="5">
        <name>pyridoxal 5'-phosphate</name>
        <dbReference type="ChEBI" id="CHEBI:597326"/>
    </cofactor>
    <text evidence="5">Binds 1 pyridoxal phosphate per subunit.</text>
</comment>
<dbReference type="Pfam" id="PF00202">
    <property type="entry name" value="Aminotran_3"/>
    <property type="match status" value="1"/>
</dbReference>
<comment type="catalytic activity">
    <reaction evidence="5">
        <text>N(2)-acetyl-L-ornithine + 2-oxoglutarate = N-acetyl-L-glutamate 5-semialdehyde + L-glutamate</text>
        <dbReference type="Rhea" id="RHEA:18049"/>
        <dbReference type="ChEBI" id="CHEBI:16810"/>
        <dbReference type="ChEBI" id="CHEBI:29123"/>
        <dbReference type="ChEBI" id="CHEBI:29985"/>
        <dbReference type="ChEBI" id="CHEBI:57805"/>
        <dbReference type="EC" id="2.6.1.11"/>
    </reaction>
</comment>
<keyword evidence="1 5" id="KW-0032">Aminotransferase</keyword>
<dbReference type="Gene3D" id="3.90.1150.10">
    <property type="entry name" value="Aspartate Aminotransferase, domain 1"/>
    <property type="match status" value="1"/>
</dbReference>
<keyword evidence="7" id="KW-1185">Reference proteome</keyword>
<dbReference type="HAMAP" id="MF_01107">
    <property type="entry name" value="ArgD_aminotrans_3"/>
    <property type="match status" value="1"/>
</dbReference>
<comment type="caution">
    <text evidence="6">The sequence shown here is derived from an EMBL/GenBank/DDBJ whole genome shotgun (WGS) entry which is preliminary data.</text>
</comment>
<dbReference type="EMBL" id="AEIG01000003">
    <property type="protein sequence ID" value="EGG30893.1"/>
    <property type="molecule type" value="Genomic_DNA"/>
</dbReference>
<dbReference type="GO" id="GO:0042802">
    <property type="term" value="F:identical protein binding"/>
    <property type="evidence" value="ECO:0007669"/>
    <property type="project" value="TreeGrafter"/>
</dbReference>
<feature type="binding site" evidence="5">
    <location>
        <position position="270"/>
    </location>
    <ligand>
        <name>N(2)-acetyl-L-ornithine</name>
        <dbReference type="ChEBI" id="CHEBI:57805"/>
    </ligand>
</feature>
<feature type="binding site" evidence="5">
    <location>
        <begin position="95"/>
        <end position="96"/>
    </location>
    <ligand>
        <name>pyridoxal 5'-phosphate</name>
        <dbReference type="ChEBI" id="CHEBI:597326"/>
    </ligand>
</feature>
<evidence type="ECO:0000256" key="5">
    <source>
        <dbReference type="HAMAP-Rule" id="MF_01107"/>
    </source>
</evidence>
<dbReference type="eggNOG" id="COG4992">
    <property type="taxonomic scope" value="Bacteria"/>
</dbReference>
<dbReference type="InterPro" id="IPR015422">
    <property type="entry name" value="PyrdxlP-dep_Trfase_small"/>
</dbReference>
<keyword evidence="3 5" id="KW-0808">Transferase</keyword>
<dbReference type="AlphaFoldDB" id="F3KYF8"/>
<feature type="binding site" evidence="5">
    <location>
        <position position="271"/>
    </location>
    <ligand>
        <name>pyridoxal 5'-phosphate</name>
        <dbReference type="ChEBI" id="CHEBI:597326"/>
    </ligand>
</feature>
<dbReference type="PROSITE" id="PS00600">
    <property type="entry name" value="AA_TRANSFER_CLASS_3"/>
    <property type="match status" value="1"/>
</dbReference>
<dbReference type="Gene3D" id="3.40.640.10">
    <property type="entry name" value="Type I PLP-dependent aspartate aminotransferase-like (Major domain)"/>
    <property type="match status" value="1"/>
</dbReference>
<dbReference type="GO" id="GO:0003992">
    <property type="term" value="F:N2-acetyl-L-ornithine:2-oxoglutarate 5-aminotransferase activity"/>
    <property type="evidence" value="ECO:0007669"/>
    <property type="project" value="UniProtKB-UniRule"/>
</dbReference>
<accession>F3KYF8</accession>
<dbReference type="PANTHER" id="PTHR11986:SF79">
    <property type="entry name" value="ACETYLORNITHINE AMINOTRANSFERASE, MITOCHONDRIAL"/>
    <property type="match status" value="1"/>
</dbReference>
<comment type="subunit">
    <text evidence="5">Homodimer.</text>
</comment>
<dbReference type="InterPro" id="IPR004636">
    <property type="entry name" value="AcOrn/SuccOrn_fam"/>
</dbReference>
<dbReference type="UniPathway" id="UPA00068">
    <property type="reaction ID" value="UER00109"/>
</dbReference>
<feature type="binding site" evidence="5">
    <location>
        <position position="130"/>
    </location>
    <ligand>
        <name>N(2)-acetyl-L-ornithine</name>
        <dbReference type="ChEBI" id="CHEBI:57805"/>
    </ligand>
</feature>
<dbReference type="STRING" id="2518989.IMCC3088_1553"/>
<evidence type="ECO:0000256" key="3">
    <source>
        <dbReference type="ARBA" id="ARBA00022679"/>
    </source>
</evidence>